<gene>
    <name evidence="6" type="ORF">CD29_00220</name>
</gene>
<dbReference type="eggNOG" id="COG3144">
    <property type="taxonomic scope" value="Bacteria"/>
</dbReference>
<evidence type="ECO:0000256" key="2">
    <source>
        <dbReference type="ARBA" id="ARBA00009149"/>
    </source>
</evidence>
<keyword evidence="3" id="KW-1005">Bacterial flagellum biogenesis</keyword>
<dbReference type="InterPro" id="IPR038610">
    <property type="entry name" value="FliK-like_C_sf"/>
</dbReference>
<dbReference type="STRING" id="1384049.CD29_00220"/>
<feature type="compositionally biased region" description="Acidic residues" evidence="4">
    <location>
        <begin position="394"/>
        <end position="411"/>
    </location>
</feature>
<sequence>MQLSNVSLNAVSKTKLRDSFQSPTTNNSSEVDTKFGTVLNEVVNKQNSRNDSIPSTTNSDVDANKLNELIDLESVEDVLDLLGIQNSDGLLMIQNMDNQELRSIDELMNLEDLLSLLNMDQSQLQNLLEQLINSEQINVEQGNIWELIQLVNEHGPTIVDQIITALQGEHKVSPKGAEQLLQLLKLAGAIGKKADLGQDQQIQLANLKDVLKEISTDLKAQQTLLITTSKDTSLAKVANQGFQQVVKQIETTTETQQTISGQQTIVTTPKTITITLPVEKSAQGEALVKEVQQLIGRGQFSNVQGTMKLLLKLYPENLGSIRIEVMQKDGVLTLRLLASTVQAKELLDGQLQQLKTSFAQANIQMDRIDIAQSLQDADRNLRDQNLFGNLFSQQEEEQKNEDEHNDDEEEQMSFQDYLMNEEV</sequence>
<dbReference type="Gene3D" id="3.30.750.140">
    <property type="match status" value="1"/>
</dbReference>
<feature type="region of interest" description="Disordered" evidence="4">
    <location>
        <begin position="393"/>
        <end position="423"/>
    </location>
</feature>
<feature type="domain" description="Flagellar hook-length control protein-like C-terminal" evidence="5">
    <location>
        <begin position="300"/>
        <end position="375"/>
    </location>
</feature>
<comment type="caution">
    <text evidence="6">The sequence shown here is derived from an EMBL/GenBank/DDBJ whole genome shotgun (WGS) entry which is preliminary data.</text>
</comment>
<dbReference type="InterPro" id="IPR001635">
    <property type="entry name" value="Flag_hook_Flik"/>
</dbReference>
<evidence type="ECO:0000313" key="7">
    <source>
        <dbReference type="Proteomes" id="UP000030416"/>
    </source>
</evidence>
<dbReference type="AlphaFoldDB" id="A0A0A3IC22"/>
<evidence type="ECO:0000256" key="4">
    <source>
        <dbReference type="SAM" id="MobiDB-lite"/>
    </source>
</evidence>
<name>A0A0A3IC22_9BACL</name>
<organism evidence="6 7">
    <name type="scientific">Ureibacillus manganicus DSM 26584</name>
    <dbReference type="NCBI Taxonomy" id="1384049"/>
    <lineage>
        <taxon>Bacteria</taxon>
        <taxon>Bacillati</taxon>
        <taxon>Bacillota</taxon>
        <taxon>Bacilli</taxon>
        <taxon>Bacillales</taxon>
        <taxon>Caryophanaceae</taxon>
        <taxon>Ureibacillus</taxon>
    </lineage>
</organism>
<dbReference type="CDD" id="cd17470">
    <property type="entry name" value="T3SS_Flik_C"/>
    <property type="match status" value="1"/>
</dbReference>
<dbReference type="EMBL" id="JPVN01000001">
    <property type="protein sequence ID" value="KGR80353.1"/>
    <property type="molecule type" value="Genomic_DNA"/>
</dbReference>
<evidence type="ECO:0000256" key="1">
    <source>
        <dbReference type="ARBA" id="ARBA00003944"/>
    </source>
</evidence>
<dbReference type="GO" id="GO:0009424">
    <property type="term" value="C:bacterial-type flagellum hook"/>
    <property type="evidence" value="ECO:0007669"/>
    <property type="project" value="InterPro"/>
</dbReference>
<protein>
    <recommendedName>
        <fullName evidence="5">Flagellar hook-length control protein-like C-terminal domain-containing protein</fullName>
    </recommendedName>
</protein>
<reference evidence="6 7" key="1">
    <citation type="submission" date="2014-02" db="EMBL/GenBank/DDBJ databases">
        <title>Draft genome sequence of Lysinibacillus manganicus DSM 26584T.</title>
        <authorList>
            <person name="Zhang F."/>
            <person name="Wang G."/>
            <person name="Zhang L."/>
        </authorList>
    </citation>
    <scope>NUCLEOTIDE SEQUENCE [LARGE SCALE GENOMIC DNA]</scope>
    <source>
        <strain evidence="6 7">DSM 26584</strain>
    </source>
</reference>
<dbReference type="PRINTS" id="PR01007">
    <property type="entry name" value="FLGHOOKFLIK"/>
</dbReference>
<evidence type="ECO:0000313" key="6">
    <source>
        <dbReference type="EMBL" id="KGR80353.1"/>
    </source>
</evidence>
<dbReference type="Proteomes" id="UP000030416">
    <property type="component" value="Unassembled WGS sequence"/>
</dbReference>
<comment type="similarity">
    <text evidence="2">Belongs to the FliK family.</text>
</comment>
<dbReference type="GO" id="GO:0044780">
    <property type="term" value="P:bacterial-type flagellum assembly"/>
    <property type="evidence" value="ECO:0007669"/>
    <property type="project" value="InterPro"/>
</dbReference>
<evidence type="ECO:0000256" key="3">
    <source>
        <dbReference type="ARBA" id="ARBA00022795"/>
    </source>
</evidence>
<accession>A0A0A3IC22</accession>
<evidence type="ECO:0000259" key="5">
    <source>
        <dbReference type="Pfam" id="PF02120"/>
    </source>
</evidence>
<comment type="function">
    <text evidence="1">Controls the length of the flagellar hook.</text>
</comment>
<dbReference type="Pfam" id="PF02120">
    <property type="entry name" value="Flg_hook"/>
    <property type="match status" value="1"/>
</dbReference>
<keyword evidence="7" id="KW-1185">Reference proteome</keyword>
<dbReference type="InterPro" id="IPR021136">
    <property type="entry name" value="Flagellar_hook_control-like_C"/>
</dbReference>
<proteinExistence type="inferred from homology"/>